<comment type="caution">
    <text evidence="2">The sequence shown here is derived from an EMBL/GenBank/DDBJ whole genome shotgun (WGS) entry which is preliminary data.</text>
</comment>
<evidence type="ECO:0000256" key="1">
    <source>
        <dbReference type="SAM" id="MobiDB-lite"/>
    </source>
</evidence>
<feature type="region of interest" description="Disordered" evidence="1">
    <location>
        <begin position="53"/>
        <end position="109"/>
    </location>
</feature>
<accession>A0AAD4M0W2</accession>
<evidence type="ECO:0000313" key="2">
    <source>
        <dbReference type="EMBL" id="KAI0298084.1"/>
    </source>
</evidence>
<evidence type="ECO:0000313" key="3">
    <source>
        <dbReference type="Proteomes" id="UP001203297"/>
    </source>
</evidence>
<feature type="region of interest" description="Disordered" evidence="1">
    <location>
        <begin position="1"/>
        <end position="34"/>
    </location>
</feature>
<reference evidence="2" key="1">
    <citation type="journal article" date="2022" name="New Phytol.">
        <title>Evolutionary transition to the ectomycorrhizal habit in the genomes of a hyperdiverse lineage of mushroom-forming fungi.</title>
        <authorList>
            <person name="Looney B."/>
            <person name="Miyauchi S."/>
            <person name="Morin E."/>
            <person name="Drula E."/>
            <person name="Courty P.E."/>
            <person name="Kohler A."/>
            <person name="Kuo A."/>
            <person name="LaButti K."/>
            <person name="Pangilinan J."/>
            <person name="Lipzen A."/>
            <person name="Riley R."/>
            <person name="Andreopoulos W."/>
            <person name="He G."/>
            <person name="Johnson J."/>
            <person name="Nolan M."/>
            <person name="Tritt A."/>
            <person name="Barry K.W."/>
            <person name="Grigoriev I.V."/>
            <person name="Nagy L.G."/>
            <person name="Hibbett D."/>
            <person name="Henrissat B."/>
            <person name="Matheny P.B."/>
            <person name="Labbe J."/>
            <person name="Martin F.M."/>
        </authorList>
    </citation>
    <scope>NUCLEOTIDE SEQUENCE</scope>
    <source>
        <strain evidence="2">BPL690</strain>
    </source>
</reference>
<gene>
    <name evidence="2" type="ORF">B0F90DRAFT_824980</name>
</gene>
<dbReference type="AlphaFoldDB" id="A0AAD4M0W2"/>
<organism evidence="2 3">
    <name type="scientific">Multifurca ochricompacta</name>
    <dbReference type="NCBI Taxonomy" id="376703"/>
    <lineage>
        <taxon>Eukaryota</taxon>
        <taxon>Fungi</taxon>
        <taxon>Dikarya</taxon>
        <taxon>Basidiomycota</taxon>
        <taxon>Agaricomycotina</taxon>
        <taxon>Agaricomycetes</taxon>
        <taxon>Russulales</taxon>
        <taxon>Russulaceae</taxon>
        <taxon>Multifurca</taxon>
    </lineage>
</organism>
<dbReference type="EMBL" id="WTXG01000030">
    <property type="protein sequence ID" value="KAI0298084.1"/>
    <property type="molecule type" value="Genomic_DNA"/>
</dbReference>
<feature type="compositionally biased region" description="Low complexity" evidence="1">
    <location>
        <begin position="125"/>
        <end position="139"/>
    </location>
</feature>
<proteinExistence type="predicted"/>
<protein>
    <submittedName>
        <fullName evidence="2">Uncharacterized protein</fullName>
    </submittedName>
</protein>
<name>A0AAD4M0W2_9AGAM</name>
<dbReference type="Proteomes" id="UP001203297">
    <property type="component" value="Unassembled WGS sequence"/>
</dbReference>
<feature type="compositionally biased region" description="Basic and acidic residues" evidence="1">
    <location>
        <begin position="145"/>
        <end position="156"/>
    </location>
</feature>
<feature type="compositionally biased region" description="Low complexity" evidence="1">
    <location>
        <begin position="53"/>
        <end position="98"/>
    </location>
</feature>
<feature type="compositionally biased region" description="Polar residues" evidence="1">
    <location>
        <begin position="1"/>
        <end position="27"/>
    </location>
</feature>
<keyword evidence="3" id="KW-1185">Reference proteome</keyword>
<sequence>MDDSNPMASTASLISTNTTSSSFSPQQKADGKHLPVKKDYAAALSALQSKYGLSDASATSTPAPLSSNKSSTSKYLSTPNNFPSTTPPSSASAASVSAERQRAGRTAKKFSSPLALLRAKYQTRSSLVPSSSSSPLAALGGEQSGGKEDKKIKKADADTVSKHINDGGIYGKVGFT</sequence>
<feature type="region of interest" description="Disordered" evidence="1">
    <location>
        <begin position="122"/>
        <end position="156"/>
    </location>
</feature>